<keyword evidence="2" id="KW-1185">Reference proteome</keyword>
<sequence>MTEVKYFTTFLLLLLCLDQACGQKIVKKAMLLPHITSIQIEAQHFSEVQLTTTPGVELQLEATMEGEYQKDIGIEMTEDGNTLTISGSFQPFFEAPNDKLSAHKVVAVSLQVRVPEDQIVAVYGTNTRVMAGGIFRELEIVLSDGQCSLENPEGFIRATTLSGDIFLSAETGVVKAESKYGKVDIPELPVGKNRFNLESVRGDIYVRKTH</sequence>
<protein>
    <recommendedName>
        <fullName evidence="3">Adhesin domain-containing protein</fullName>
    </recommendedName>
</protein>
<accession>A0ABQ1R1T5</accession>
<dbReference type="EMBL" id="BMFH01000001">
    <property type="protein sequence ID" value="GGD51705.1"/>
    <property type="molecule type" value="Genomic_DNA"/>
</dbReference>
<dbReference type="Proteomes" id="UP000625780">
    <property type="component" value="Unassembled WGS sequence"/>
</dbReference>
<organism evidence="1 2">
    <name type="scientific">Muriicola marianensis</name>
    <dbReference type="NCBI Taxonomy" id="1324801"/>
    <lineage>
        <taxon>Bacteria</taxon>
        <taxon>Pseudomonadati</taxon>
        <taxon>Bacteroidota</taxon>
        <taxon>Flavobacteriia</taxon>
        <taxon>Flavobacteriales</taxon>
        <taxon>Flavobacteriaceae</taxon>
        <taxon>Muriicola</taxon>
    </lineage>
</organism>
<evidence type="ECO:0008006" key="3">
    <source>
        <dbReference type="Google" id="ProtNLM"/>
    </source>
</evidence>
<evidence type="ECO:0000313" key="1">
    <source>
        <dbReference type="EMBL" id="GGD51705.1"/>
    </source>
</evidence>
<evidence type="ECO:0000313" key="2">
    <source>
        <dbReference type="Proteomes" id="UP000625780"/>
    </source>
</evidence>
<reference evidence="2" key="1">
    <citation type="journal article" date="2019" name="Int. J. Syst. Evol. Microbiol.">
        <title>The Global Catalogue of Microorganisms (GCM) 10K type strain sequencing project: providing services to taxonomists for standard genome sequencing and annotation.</title>
        <authorList>
            <consortium name="The Broad Institute Genomics Platform"/>
            <consortium name="The Broad Institute Genome Sequencing Center for Infectious Disease"/>
            <person name="Wu L."/>
            <person name="Ma J."/>
        </authorList>
    </citation>
    <scope>NUCLEOTIDE SEQUENCE [LARGE SCALE GENOMIC DNA]</scope>
    <source>
        <strain evidence="2">CGMCC 1.12606</strain>
    </source>
</reference>
<name>A0ABQ1R1T5_9FLAO</name>
<gene>
    <name evidence="1" type="ORF">GCM10011361_17990</name>
</gene>
<proteinExistence type="predicted"/>
<comment type="caution">
    <text evidence="1">The sequence shown here is derived from an EMBL/GenBank/DDBJ whole genome shotgun (WGS) entry which is preliminary data.</text>
</comment>